<protein>
    <submittedName>
        <fullName evidence="1">Uncharacterized protein</fullName>
    </submittedName>
</protein>
<gene>
    <name evidence="1" type="ORF">NIES593_00020</name>
</gene>
<dbReference type="EMBL" id="MRCB01000001">
    <property type="protein sequence ID" value="OKH26494.1"/>
    <property type="molecule type" value="Genomic_DNA"/>
</dbReference>
<reference evidence="1 2" key="1">
    <citation type="submission" date="2016-11" db="EMBL/GenBank/DDBJ databases">
        <title>Draft Genome Sequences of Nine Cyanobacterial Strains from Diverse Habitats.</title>
        <authorList>
            <person name="Zhu T."/>
            <person name="Hou S."/>
            <person name="Lu X."/>
            <person name="Hess W.R."/>
        </authorList>
    </citation>
    <scope>NUCLEOTIDE SEQUENCE [LARGE SCALE GENOMIC DNA]</scope>
    <source>
        <strain evidence="1 2">NIES-593</strain>
    </source>
</reference>
<keyword evidence="2" id="KW-1185">Reference proteome</keyword>
<name>A0A1U7HSJ0_9CYAN</name>
<dbReference type="Proteomes" id="UP000186868">
    <property type="component" value="Unassembled WGS sequence"/>
</dbReference>
<comment type="caution">
    <text evidence="1">The sequence shown here is derived from an EMBL/GenBank/DDBJ whole genome shotgun (WGS) entry which is preliminary data.</text>
</comment>
<dbReference type="OrthoDB" id="488041at2"/>
<proteinExistence type="predicted"/>
<sequence>MDKYCICWRIKNSSKDASPLIFNHPNSRQEAMIRGDYGEMELWDNLTAAQAEVKKFNHRYPNLFFWVKEPNVK</sequence>
<dbReference type="AlphaFoldDB" id="A0A1U7HSJ0"/>
<organism evidence="1 2">
    <name type="scientific">Hydrococcus rivularis NIES-593</name>
    <dbReference type="NCBI Taxonomy" id="1921803"/>
    <lineage>
        <taxon>Bacteria</taxon>
        <taxon>Bacillati</taxon>
        <taxon>Cyanobacteriota</taxon>
        <taxon>Cyanophyceae</taxon>
        <taxon>Pleurocapsales</taxon>
        <taxon>Hydrococcaceae</taxon>
        <taxon>Hydrococcus</taxon>
    </lineage>
</organism>
<dbReference type="STRING" id="1921803.NIES593_00020"/>
<evidence type="ECO:0000313" key="2">
    <source>
        <dbReference type="Proteomes" id="UP000186868"/>
    </source>
</evidence>
<accession>A0A1U7HSJ0</accession>
<evidence type="ECO:0000313" key="1">
    <source>
        <dbReference type="EMBL" id="OKH26494.1"/>
    </source>
</evidence>